<gene>
    <name evidence="1" type="ORF">DPMN_049481</name>
</gene>
<evidence type="ECO:0000313" key="2">
    <source>
        <dbReference type="Proteomes" id="UP000828390"/>
    </source>
</evidence>
<sequence length="179" mass="20409">MVSTRADVINYQVEGSRGAYVRMISEHECRLERGNLKRKLFEDLTNMEQSAKTRQECVEQISITYEKVRFMDSFVKTECEMEDAAIQTTASPAFSIHNFDDDAPAVLAGSTPGDAISDRQIVERSSLTKLCSKNDRILADKDFNLQDIFAPHDVHINIPTFLKKQNRMNRMSNETVIID</sequence>
<name>A0A9D4HKH7_DREPO</name>
<keyword evidence="2" id="KW-1185">Reference proteome</keyword>
<dbReference type="AlphaFoldDB" id="A0A9D4HKH7"/>
<dbReference type="Proteomes" id="UP000828390">
    <property type="component" value="Unassembled WGS sequence"/>
</dbReference>
<evidence type="ECO:0000313" key="1">
    <source>
        <dbReference type="EMBL" id="KAH3723687.1"/>
    </source>
</evidence>
<dbReference type="EMBL" id="JAIWYP010000012">
    <property type="protein sequence ID" value="KAH3723687.1"/>
    <property type="molecule type" value="Genomic_DNA"/>
</dbReference>
<proteinExistence type="predicted"/>
<evidence type="ECO:0008006" key="3">
    <source>
        <dbReference type="Google" id="ProtNLM"/>
    </source>
</evidence>
<reference evidence="1" key="2">
    <citation type="submission" date="2020-11" db="EMBL/GenBank/DDBJ databases">
        <authorList>
            <person name="McCartney M.A."/>
            <person name="Auch B."/>
            <person name="Kono T."/>
            <person name="Mallez S."/>
            <person name="Becker A."/>
            <person name="Gohl D.M."/>
            <person name="Silverstein K.A.T."/>
            <person name="Koren S."/>
            <person name="Bechman K.B."/>
            <person name="Herman A."/>
            <person name="Abrahante J.E."/>
            <person name="Garbe J."/>
        </authorList>
    </citation>
    <scope>NUCLEOTIDE SEQUENCE</scope>
    <source>
        <strain evidence="1">Duluth1</strain>
        <tissue evidence="1">Whole animal</tissue>
    </source>
</reference>
<protein>
    <recommendedName>
        <fullName evidence="3">DDE Tnp4 domain-containing protein</fullName>
    </recommendedName>
</protein>
<reference evidence="1" key="1">
    <citation type="journal article" date="2019" name="bioRxiv">
        <title>The Genome of the Zebra Mussel, Dreissena polymorpha: A Resource for Invasive Species Research.</title>
        <authorList>
            <person name="McCartney M.A."/>
            <person name="Auch B."/>
            <person name="Kono T."/>
            <person name="Mallez S."/>
            <person name="Zhang Y."/>
            <person name="Obille A."/>
            <person name="Becker A."/>
            <person name="Abrahante J.E."/>
            <person name="Garbe J."/>
            <person name="Badalamenti J.P."/>
            <person name="Herman A."/>
            <person name="Mangelson H."/>
            <person name="Liachko I."/>
            <person name="Sullivan S."/>
            <person name="Sone E.D."/>
            <person name="Koren S."/>
            <person name="Silverstein K.A.T."/>
            <person name="Beckman K.B."/>
            <person name="Gohl D.M."/>
        </authorList>
    </citation>
    <scope>NUCLEOTIDE SEQUENCE</scope>
    <source>
        <strain evidence="1">Duluth1</strain>
        <tissue evidence="1">Whole animal</tissue>
    </source>
</reference>
<organism evidence="1 2">
    <name type="scientific">Dreissena polymorpha</name>
    <name type="common">Zebra mussel</name>
    <name type="synonym">Mytilus polymorpha</name>
    <dbReference type="NCBI Taxonomy" id="45954"/>
    <lineage>
        <taxon>Eukaryota</taxon>
        <taxon>Metazoa</taxon>
        <taxon>Spiralia</taxon>
        <taxon>Lophotrochozoa</taxon>
        <taxon>Mollusca</taxon>
        <taxon>Bivalvia</taxon>
        <taxon>Autobranchia</taxon>
        <taxon>Heteroconchia</taxon>
        <taxon>Euheterodonta</taxon>
        <taxon>Imparidentia</taxon>
        <taxon>Neoheterodontei</taxon>
        <taxon>Myida</taxon>
        <taxon>Dreissenoidea</taxon>
        <taxon>Dreissenidae</taxon>
        <taxon>Dreissena</taxon>
    </lineage>
</organism>
<comment type="caution">
    <text evidence="1">The sequence shown here is derived from an EMBL/GenBank/DDBJ whole genome shotgun (WGS) entry which is preliminary data.</text>
</comment>
<accession>A0A9D4HKH7</accession>
<dbReference type="PANTHER" id="PTHR23080">
    <property type="entry name" value="THAP DOMAIN PROTEIN"/>
    <property type="match status" value="1"/>
</dbReference>